<protein>
    <recommendedName>
        <fullName evidence="1">U-box domain-containing protein</fullName>
    </recommendedName>
</protein>
<proteinExistence type="predicted"/>
<dbReference type="SUPFAM" id="SSF57850">
    <property type="entry name" value="RING/U-box"/>
    <property type="match status" value="1"/>
</dbReference>
<accession>A0A6C0ABV7</accession>
<dbReference type="GO" id="GO:0016567">
    <property type="term" value="P:protein ubiquitination"/>
    <property type="evidence" value="ECO:0007669"/>
    <property type="project" value="InterPro"/>
</dbReference>
<sequence length="686" mass="80896">MNISNSPFLSPFVQQPIIDPPVITDLLLGKMEDELKNNSLKEEDINILKKDLKHHSDIFFSYMFREKPMLLWKFVMTPDNGKIWDNFNKYVCDKKIYLNELLEIDKDVVKKTFLYSSTSITSKEIENLKSRLIVFYIIDQITFNNESDLKITNCIKPLMKIDSFNEIIIKILRAINKTFNTGMFVLEYESKYVSNDLMAKLLYIYLEDIDLDTYVVSKEKNQDKRFNVIETLFDCFYNNLFNRKLTVKKLLTDKQEALNMYLSENNQITVMSLYSIIKSLKDYLMELDKCIENKELNNQLEYFFTKLILTKKYTDNTLNGFSIFFKYNKNNFNNDIAEFIIETINTKNNTTNPHIRSSFLQLATTHKNPCNVFDEKLTEASINFFNDVELSKDSSMETEKGFIREDVYRYFIDNFKVDQIKQLNENKVKMFMNFIVRDLSTFFEGFEQIVIKYLELTDDYKLQTQTGLINNVIDYLDNAISILTKFIDSESVKDHLLSSEILIIFRSVVAKALNIYNSIFIEENERVIEIEKFVYTEIYFYKPLLKLLKIVSKLDKDSLEQVFNDSGIKRDIYDRVTTFLTSIDPNVPIVDLTLVEKSNDDIEYPDEFLDDITYEVLYEPVVIPGTKEQVITNRSSIAQYIMTDGLNPYTKEPLSLEDLDKYNEPFKEKMEDLKKKIQEFKLKSKT</sequence>
<feature type="domain" description="U-box" evidence="1">
    <location>
        <begin position="607"/>
        <end position="680"/>
    </location>
</feature>
<dbReference type="GO" id="GO:0004842">
    <property type="term" value="F:ubiquitin-protein transferase activity"/>
    <property type="evidence" value="ECO:0007669"/>
    <property type="project" value="InterPro"/>
</dbReference>
<dbReference type="EMBL" id="MN740543">
    <property type="protein sequence ID" value="QHS77187.1"/>
    <property type="molecule type" value="Genomic_DNA"/>
</dbReference>
<organism evidence="2">
    <name type="scientific">viral metagenome</name>
    <dbReference type="NCBI Taxonomy" id="1070528"/>
    <lineage>
        <taxon>unclassified sequences</taxon>
        <taxon>metagenomes</taxon>
        <taxon>organismal metagenomes</taxon>
    </lineage>
</organism>
<dbReference type="AlphaFoldDB" id="A0A6C0ABV7"/>
<dbReference type="SMART" id="SM00504">
    <property type="entry name" value="Ubox"/>
    <property type="match status" value="1"/>
</dbReference>
<evidence type="ECO:0000313" key="2">
    <source>
        <dbReference type="EMBL" id="QHS77187.1"/>
    </source>
</evidence>
<dbReference type="InterPro" id="IPR003613">
    <property type="entry name" value="Ubox_domain"/>
</dbReference>
<dbReference type="InterPro" id="IPR013083">
    <property type="entry name" value="Znf_RING/FYVE/PHD"/>
</dbReference>
<dbReference type="Gene3D" id="3.30.40.10">
    <property type="entry name" value="Zinc/RING finger domain, C3HC4 (zinc finger)"/>
    <property type="match status" value="1"/>
</dbReference>
<name>A0A6C0ABV7_9ZZZZ</name>
<reference evidence="2" key="1">
    <citation type="journal article" date="2020" name="Nature">
        <title>Giant virus diversity and host interactions through global metagenomics.</title>
        <authorList>
            <person name="Schulz F."/>
            <person name="Roux S."/>
            <person name="Paez-Espino D."/>
            <person name="Jungbluth S."/>
            <person name="Walsh D.A."/>
            <person name="Denef V.J."/>
            <person name="McMahon K.D."/>
            <person name="Konstantinidis K.T."/>
            <person name="Eloe-Fadrosh E.A."/>
            <person name="Kyrpides N.C."/>
            <person name="Woyke T."/>
        </authorList>
    </citation>
    <scope>NUCLEOTIDE SEQUENCE</scope>
    <source>
        <strain evidence="2">GVMAG-S-1004661-13</strain>
    </source>
</reference>
<evidence type="ECO:0000259" key="1">
    <source>
        <dbReference type="SMART" id="SM00504"/>
    </source>
</evidence>
<dbReference type="Pfam" id="PF04564">
    <property type="entry name" value="U-box"/>
    <property type="match status" value="1"/>
</dbReference>